<dbReference type="Proteomes" id="UP000076486">
    <property type="component" value="Unassembled WGS sequence"/>
</dbReference>
<evidence type="ECO:0000256" key="5">
    <source>
        <dbReference type="ARBA" id="ARBA00022840"/>
    </source>
</evidence>
<evidence type="ECO:0000256" key="4">
    <source>
        <dbReference type="ARBA" id="ARBA00022806"/>
    </source>
</evidence>
<keyword evidence="2 12" id="KW-0547">Nucleotide-binding</keyword>
<dbReference type="Gene3D" id="3.40.50.300">
    <property type="entry name" value="P-loop containing nucleotide triphosphate hydrolases"/>
    <property type="match status" value="2"/>
</dbReference>
<feature type="binding site" evidence="12">
    <location>
        <begin position="29"/>
        <end position="36"/>
    </location>
    <ligand>
        <name>ATP</name>
        <dbReference type="ChEBI" id="CHEBI:30616"/>
    </ligand>
</feature>
<dbReference type="InterPro" id="IPR014017">
    <property type="entry name" value="DNA_helicase_UvrD-like_C"/>
</dbReference>
<dbReference type="InterPro" id="IPR005753">
    <property type="entry name" value="DNA_helicase_ATP-dep_UvrD"/>
</dbReference>
<evidence type="ECO:0000259" key="13">
    <source>
        <dbReference type="PROSITE" id="PS51198"/>
    </source>
</evidence>
<keyword evidence="4 12" id="KW-0347">Helicase</keyword>
<sequence>MDVSELLDGLNDKQREAVAAPLSNMLILAGAGSGKTRVLVHRIAWLMQVEHASPYSIFAVTFTNKAAKEMRTRVEETLQSPVGGMWIGTFHGLSHRILRAHHREANLPESFQILDSDDQQRMIRRLLKAMNIDEKKWPAKQLSWYISARKDEGLRPKDIQAYDASEQLMLNVYTAYQDACDRAGLVDFAEILLRCYELLQQQPTLLRHYQQRFKHMLVDEFQDTNSIQYQWLRLLAGGDNNIMIVGDDDQSIYGWRGAKIENIKRFLKDFDADTIRLEQNYRSTGTILKASNALIQNNSERMGKSLWTDGTQGEPISIYAAFNELDEARFTVGKIKSWLQDGNALTDCAILYRNNAQSRVLEEALLQEGLKYRIYGGMRFFERQEIKDALSYLRLISNRNDDAAFERVINTPTRGIGDKTLSHIRDCARNESLPLWYAAKAVIEQKHLAGRAATAVTRFIELIEQLDEKLVELELAEQAKTTIEHSGLLAMYQAEKGEKGRARVENLEELINACGQFELPVEEEFSSPLQGFLAYTSLESGEGQADEHEDAVQMMTLHSAKGLEFPLVFMVGVEEGMFPSQQSHEESGRLEEERRLCYVGMTRAMQKLYISHAESRRLYGQEKYHSPSRFLRELPEDCTEEIRIKTQVSRPATTNRFSASVSHAAFEDSDFNLGQRVLHAKFGAGTVLNYEGVGAQSRIQVNFDDVGTKWLVTAYARLQAI</sequence>
<keyword evidence="5 12" id="KW-0067">ATP-binding</keyword>
<dbReference type="PROSITE" id="PS51198">
    <property type="entry name" value="UVRD_HELICASE_ATP_BIND"/>
    <property type="match status" value="1"/>
</dbReference>
<evidence type="ECO:0000256" key="2">
    <source>
        <dbReference type="ARBA" id="ARBA00022741"/>
    </source>
</evidence>
<dbReference type="GO" id="GO:0033202">
    <property type="term" value="C:DNA helicase complex"/>
    <property type="evidence" value="ECO:0007669"/>
    <property type="project" value="TreeGrafter"/>
</dbReference>
<evidence type="ECO:0000256" key="11">
    <source>
        <dbReference type="ARBA" id="ARBA00048988"/>
    </source>
</evidence>
<comment type="caution">
    <text evidence="15">The sequence shown here is derived from an EMBL/GenBank/DDBJ whole genome shotgun (WGS) entry which is preliminary data.</text>
</comment>
<dbReference type="CDD" id="cd17932">
    <property type="entry name" value="DEXQc_UvrD"/>
    <property type="match status" value="1"/>
</dbReference>
<dbReference type="GO" id="GO:0005829">
    <property type="term" value="C:cytosol"/>
    <property type="evidence" value="ECO:0007669"/>
    <property type="project" value="TreeGrafter"/>
</dbReference>
<dbReference type="GO" id="GO:0000725">
    <property type="term" value="P:recombinational repair"/>
    <property type="evidence" value="ECO:0007669"/>
    <property type="project" value="TreeGrafter"/>
</dbReference>
<dbReference type="Gene3D" id="1.10.10.160">
    <property type="match status" value="1"/>
</dbReference>
<gene>
    <name evidence="15" type="primary">uvrD</name>
    <name evidence="15" type="ORF">N473_02070</name>
</gene>
<dbReference type="InterPro" id="IPR000212">
    <property type="entry name" value="DNA_helicase_UvrD/REP"/>
</dbReference>
<dbReference type="PROSITE" id="PS51217">
    <property type="entry name" value="UVRD_HELICASE_CTER"/>
    <property type="match status" value="1"/>
</dbReference>
<dbReference type="FunFam" id="1.10.486.10:FF:000003">
    <property type="entry name" value="ATP-dependent DNA helicase"/>
    <property type="match status" value="1"/>
</dbReference>
<dbReference type="InterPro" id="IPR027417">
    <property type="entry name" value="P-loop_NTPase"/>
</dbReference>
<evidence type="ECO:0000313" key="16">
    <source>
        <dbReference type="Proteomes" id="UP000076486"/>
    </source>
</evidence>
<evidence type="ECO:0000256" key="7">
    <source>
        <dbReference type="ARBA" id="ARBA00023235"/>
    </source>
</evidence>
<dbReference type="PANTHER" id="PTHR11070:SF2">
    <property type="entry name" value="ATP-DEPENDENT DNA HELICASE SRS2"/>
    <property type="match status" value="1"/>
</dbReference>
<dbReference type="Pfam" id="PF21196">
    <property type="entry name" value="PcrA_UvrD_tudor"/>
    <property type="match status" value="1"/>
</dbReference>
<keyword evidence="7" id="KW-0413">Isomerase</keyword>
<evidence type="ECO:0000259" key="14">
    <source>
        <dbReference type="PROSITE" id="PS51217"/>
    </source>
</evidence>
<keyword evidence="6" id="KW-0238">DNA-binding</keyword>
<dbReference type="CDD" id="cd18807">
    <property type="entry name" value="SF1_C_UvrD"/>
    <property type="match status" value="1"/>
</dbReference>
<dbReference type="SUPFAM" id="SSF52540">
    <property type="entry name" value="P-loop containing nucleoside triphosphate hydrolases"/>
    <property type="match status" value="1"/>
</dbReference>
<evidence type="ECO:0000256" key="8">
    <source>
        <dbReference type="ARBA" id="ARBA00034617"/>
    </source>
</evidence>
<evidence type="ECO:0000256" key="3">
    <source>
        <dbReference type="ARBA" id="ARBA00022801"/>
    </source>
</evidence>
<organism evidence="15 16">
    <name type="scientific">Pseudoalteromonas luteoviolacea CPMOR-1</name>
    <dbReference type="NCBI Taxonomy" id="1365248"/>
    <lineage>
        <taxon>Bacteria</taxon>
        <taxon>Pseudomonadati</taxon>
        <taxon>Pseudomonadota</taxon>
        <taxon>Gammaproteobacteria</taxon>
        <taxon>Alteromonadales</taxon>
        <taxon>Pseudoalteromonadaceae</taxon>
        <taxon>Pseudoalteromonas</taxon>
    </lineage>
</organism>
<keyword evidence="3 12" id="KW-0378">Hydrolase</keyword>
<evidence type="ECO:0000256" key="6">
    <source>
        <dbReference type="ARBA" id="ARBA00023125"/>
    </source>
</evidence>
<accession>A0A161YN00</accession>
<dbReference type="GO" id="GO:0003677">
    <property type="term" value="F:DNA binding"/>
    <property type="evidence" value="ECO:0007669"/>
    <property type="project" value="UniProtKB-KW"/>
</dbReference>
<comment type="catalytic activity">
    <reaction evidence="11">
        <text>ATP + H2O = ADP + phosphate + H(+)</text>
        <dbReference type="Rhea" id="RHEA:13065"/>
        <dbReference type="ChEBI" id="CHEBI:15377"/>
        <dbReference type="ChEBI" id="CHEBI:15378"/>
        <dbReference type="ChEBI" id="CHEBI:30616"/>
        <dbReference type="ChEBI" id="CHEBI:43474"/>
        <dbReference type="ChEBI" id="CHEBI:456216"/>
        <dbReference type="EC" id="5.6.2.4"/>
    </reaction>
</comment>
<comment type="similarity">
    <text evidence="1">Belongs to the helicase family. UvrD subfamily.</text>
</comment>
<evidence type="ECO:0000256" key="10">
    <source>
        <dbReference type="ARBA" id="ARBA00034923"/>
    </source>
</evidence>
<dbReference type="RefSeq" id="WP_063368170.1">
    <property type="nucleotide sequence ID" value="NZ_AUYC01000029.1"/>
</dbReference>
<dbReference type="EMBL" id="AUYC01000029">
    <property type="protein sequence ID" value="KZN63117.1"/>
    <property type="molecule type" value="Genomic_DNA"/>
</dbReference>
<dbReference type="EC" id="5.6.2.4" evidence="9"/>
<feature type="domain" description="UvrD-like helicase C-terminal" evidence="14">
    <location>
        <begin position="285"/>
        <end position="562"/>
    </location>
</feature>
<dbReference type="FunFam" id="1.10.10.160:FF:000002">
    <property type="entry name" value="DNA helicase"/>
    <property type="match status" value="1"/>
</dbReference>
<dbReference type="GO" id="GO:0043138">
    <property type="term" value="F:3'-5' DNA helicase activity"/>
    <property type="evidence" value="ECO:0007669"/>
    <property type="project" value="UniProtKB-EC"/>
</dbReference>
<dbReference type="InterPro" id="IPR013986">
    <property type="entry name" value="DExx_box_DNA_helicase_dom_sf"/>
</dbReference>
<reference evidence="15 16" key="1">
    <citation type="submission" date="2013-07" db="EMBL/GenBank/DDBJ databases">
        <title>Comparative Genomic and Metabolomic Analysis of Twelve Strains of Pseudoalteromonas luteoviolacea.</title>
        <authorList>
            <person name="Vynne N.G."/>
            <person name="Mansson M."/>
            <person name="Gram L."/>
        </authorList>
    </citation>
    <scope>NUCLEOTIDE SEQUENCE [LARGE SCALE GENOMIC DNA]</scope>
    <source>
        <strain evidence="15 16">CPMOR-1</strain>
    </source>
</reference>
<feature type="domain" description="UvrD-like helicase ATP-binding" evidence="13">
    <location>
        <begin position="8"/>
        <end position="284"/>
    </location>
</feature>
<name>A0A161YN00_9GAMM</name>
<dbReference type="InterPro" id="IPR014016">
    <property type="entry name" value="UvrD-like_ATP-bd"/>
</dbReference>
<protein>
    <recommendedName>
        <fullName evidence="9">DNA 3'-5' helicase</fullName>
        <ecNumber evidence="9">5.6.2.4</ecNumber>
    </recommendedName>
    <alternativeName>
        <fullName evidence="10">DNA 3'-5' helicase II</fullName>
    </alternativeName>
</protein>
<comment type="catalytic activity">
    <reaction evidence="8">
        <text>Couples ATP hydrolysis with the unwinding of duplex DNA by translocating in the 3'-5' direction.</text>
        <dbReference type="EC" id="5.6.2.4"/>
    </reaction>
</comment>
<dbReference type="NCBIfam" id="NF008743">
    <property type="entry name" value="PRK11773.1"/>
    <property type="match status" value="1"/>
</dbReference>
<evidence type="ECO:0000313" key="15">
    <source>
        <dbReference type="EMBL" id="KZN63117.1"/>
    </source>
</evidence>
<evidence type="ECO:0000256" key="1">
    <source>
        <dbReference type="ARBA" id="ARBA00009922"/>
    </source>
</evidence>
<dbReference type="NCBIfam" id="TIGR01075">
    <property type="entry name" value="uvrD"/>
    <property type="match status" value="1"/>
</dbReference>
<dbReference type="GO" id="GO:0016887">
    <property type="term" value="F:ATP hydrolysis activity"/>
    <property type="evidence" value="ECO:0007669"/>
    <property type="project" value="RHEA"/>
</dbReference>
<dbReference type="AlphaFoldDB" id="A0A161YN00"/>
<dbReference type="Pfam" id="PF00580">
    <property type="entry name" value="UvrD-helicase"/>
    <property type="match status" value="1"/>
</dbReference>
<dbReference type="Pfam" id="PF13361">
    <property type="entry name" value="UvrD_C"/>
    <property type="match status" value="1"/>
</dbReference>
<proteinExistence type="inferred from homology"/>
<evidence type="ECO:0000256" key="12">
    <source>
        <dbReference type="PROSITE-ProRule" id="PRU00560"/>
    </source>
</evidence>
<dbReference type="Gene3D" id="1.10.486.10">
    <property type="entry name" value="PCRA, domain 4"/>
    <property type="match status" value="1"/>
</dbReference>
<dbReference type="PANTHER" id="PTHR11070">
    <property type="entry name" value="UVRD / RECB / PCRA DNA HELICASE FAMILY MEMBER"/>
    <property type="match status" value="1"/>
</dbReference>
<dbReference type="GO" id="GO:0005524">
    <property type="term" value="F:ATP binding"/>
    <property type="evidence" value="ECO:0007669"/>
    <property type="project" value="UniProtKB-UniRule"/>
</dbReference>
<dbReference type="GO" id="GO:0006260">
    <property type="term" value="P:DNA replication"/>
    <property type="evidence" value="ECO:0007669"/>
    <property type="project" value="InterPro"/>
</dbReference>
<evidence type="ECO:0000256" key="9">
    <source>
        <dbReference type="ARBA" id="ARBA00034808"/>
    </source>
</evidence>
<dbReference type="PATRIC" id="fig|1365248.3.peg.2605"/>